<dbReference type="InterPro" id="IPR011006">
    <property type="entry name" value="CheY-like_superfamily"/>
</dbReference>
<dbReference type="Pfam" id="PF00072">
    <property type="entry name" value="Response_reg"/>
    <property type="match status" value="1"/>
</dbReference>
<dbReference type="GO" id="GO:0000156">
    <property type="term" value="F:phosphorelay response regulator activity"/>
    <property type="evidence" value="ECO:0000318"/>
    <property type="project" value="GO_Central"/>
</dbReference>
<dbReference type="Proteomes" id="UP000002008">
    <property type="component" value="Chromosome"/>
</dbReference>
<dbReference type="InterPro" id="IPR001789">
    <property type="entry name" value="Sig_transdc_resp-reg_receiver"/>
</dbReference>
<gene>
    <name evidence="4" type="ordered locus">Caur_0215</name>
</gene>
<evidence type="ECO:0000256" key="2">
    <source>
        <dbReference type="PROSITE-ProRule" id="PRU00169"/>
    </source>
</evidence>
<dbReference type="PATRIC" id="fig|324602.8.peg.249"/>
<dbReference type="STRING" id="324602.Caur_0215"/>
<feature type="modified residue" description="4-aspartylphosphate" evidence="2">
    <location>
        <position position="61"/>
    </location>
</feature>
<dbReference type="PANTHER" id="PTHR44591:SF3">
    <property type="entry name" value="RESPONSE REGULATORY DOMAIN-CONTAINING PROTEIN"/>
    <property type="match status" value="1"/>
</dbReference>
<dbReference type="GO" id="GO:0000160">
    <property type="term" value="P:phosphorelay signal transduction system"/>
    <property type="evidence" value="ECO:0000318"/>
    <property type="project" value="GO_Central"/>
</dbReference>
<evidence type="ECO:0000313" key="5">
    <source>
        <dbReference type="Proteomes" id="UP000002008"/>
    </source>
</evidence>
<dbReference type="RefSeq" id="WP_012256124.1">
    <property type="nucleotide sequence ID" value="NC_010175.1"/>
</dbReference>
<accession>A9WC75</accession>
<dbReference type="InterPro" id="IPR050595">
    <property type="entry name" value="Bact_response_regulator"/>
</dbReference>
<dbReference type="PANTHER" id="PTHR44591">
    <property type="entry name" value="STRESS RESPONSE REGULATOR PROTEIN 1"/>
    <property type="match status" value="1"/>
</dbReference>
<organism evidence="4 5">
    <name type="scientific">Chloroflexus aurantiacus (strain ATCC 29366 / DSM 635 / J-10-fl)</name>
    <dbReference type="NCBI Taxonomy" id="324602"/>
    <lineage>
        <taxon>Bacteria</taxon>
        <taxon>Bacillati</taxon>
        <taxon>Chloroflexota</taxon>
        <taxon>Chloroflexia</taxon>
        <taxon>Chloroflexales</taxon>
        <taxon>Chloroflexineae</taxon>
        <taxon>Chloroflexaceae</taxon>
        <taxon>Chloroflexus</taxon>
    </lineage>
</organism>
<sequence length="139" mass="15952">MVNTNGHPVRILLVEDDNNIGRIIELAMRSINTPYEFESVLSAEEALERWEAQPFDLLISDYNLRGMNGVRLVKTLRERGYYPATLMVTAYDSAEVREAVKEAAIDSYMTKPFFIDELIENIKQLLPGSKQMRERIING</sequence>
<dbReference type="EnsemblBacteria" id="ABY33468">
    <property type="protein sequence ID" value="ABY33468"/>
    <property type="gene ID" value="Caur_0215"/>
</dbReference>
<dbReference type="EMBL" id="CP000909">
    <property type="protein sequence ID" value="ABY33468.1"/>
    <property type="molecule type" value="Genomic_DNA"/>
</dbReference>
<dbReference type="Gene3D" id="3.40.50.2300">
    <property type="match status" value="1"/>
</dbReference>
<protein>
    <submittedName>
        <fullName evidence="4">Response regulator receiver</fullName>
    </submittedName>
</protein>
<dbReference type="eggNOG" id="COG0745">
    <property type="taxonomic scope" value="Bacteria"/>
</dbReference>
<dbReference type="InParanoid" id="A9WC75"/>
<dbReference type="KEGG" id="cau:Caur_0215"/>
<dbReference type="AlphaFoldDB" id="A9WC75"/>
<feature type="domain" description="Response regulatory" evidence="3">
    <location>
        <begin position="10"/>
        <end position="126"/>
    </location>
</feature>
<evidence type="ECO:0000313" key="4">
    <source>
        <dbReference type="EMBL" id="ABY33468.1"/>
    </source>
</evidence>
<dbReference type="PROSITE" id="PS50110">
    <property type="entry name" value="RESPONSE_REGULATORY"/>
    <property type="match status" value="1"/>
</dbReference>
<keyword evidence="1 2" id="KW-0597">Phosphoprotein</keyword>
<dbReference type="SUPFAM" id="SSF52172">
    <property type="entry name" value="CheY-like"/>
    <property type="match status" value="1"/>
</dbReference>
<proteinExistence type="predicted"/>
<keyword evidence="5" id="KW-1185">Reference proteome</keyword>
<name>A9WC75_CHLAA</name>
<dbReference type="SMART" id="SM00448">
    <property type="entry name" value="REC"/>
    <property type="match status" value="1"/>
</dbReference>
<dbReference type="HOGENOM" id="CLU_000445_69_8_0"/>
<evidence type="ECO:0000259" key="3">
    <source>
        <dbReference type="PROSITE" id="PS50110"/>
    </source>
</evidence>
<evidence type="ECO:0000256" key="1">
    <source>
        <dbReference type="ARBA" id="ARBA00022553"/>
    </source>
</evidence>
<reference evidence="5" key="1">
    <citation type="journal article" date="2011" name="BMC Genomics">
        <title>Complete genome sequence of the filamentous anoxygenic phototrophic bacterium Chloroflexus aurantiacus.</title>
        <authorList>
            <person name="Tang K.H."/>
            <person name="Barry K."/>
            <person name="Chertkov O."/>
            <person name="Dalin E."/>
            <person name="Han C.S."/>
            <person name="Hauser L.J."/>
            <person name="Honchak B.M."/>
            <person name="Karbach L.E."/>
            <person name="Land M.L."/>
            <person name="Lapidus A."/>
            <person name="Larimer F.W."/>
            <person name="Mikhailova N."/>
            <person name="Pitluck S."/>
            <person name="Pierson B.K."/>
            <person name="Blankenship R.E."/>
        </authorList>
    </citation>
    <scope>NUCLEOTIDE SEQUENCE [LARGE SCALE GENOMIC DNA]</scope>
    <source>
        <strain evidence="5">ATCC 29366 / DSM 635 / J-10-fl</strain>
    </source>
</reference>